<comment type="caution">
    <text evidence="2">The sequence shown here is derived from an EMBL/GenBank/DDBJ whole genome shotgun (WGS) entry which is preliminary data.</text>
</comment>
<dbReference type="EMBL" id="BMAU01021393">
    <property type="protein sequence ID" value="GFY30519.1"/>
    <property type="molecule type" value="Genomic_DNA"/>
</dbReference>
<name>A0A8X6W967_TRICX</name>
<organism evidence="2 3">
    <name type="scientific">Trichonephila clavipes</name>
    <name type="common">Golden silk orbweaver</name>
    <name type="synonym">Nephila clavipes</name>
    <dbReference type="NCBI Taxonomy" id="2585209"/>
    <lineage>
        <taxon>Eukaryota</taxon>
        <taxon>Metazoa</taxon>
        <taxon>Ecdysozoa</taxon>
        <taxon>Arthropoda</taxon>
        <taxon>Chelicerata</taxon>
        <taxon>Arachnida</taxon>
        <taxon>Araneae</taxon>
        <taxon>Araneomorphae</taxon>
        <taxon>Entelegynae</taxon>
        <taxon>Araneoidea</taxon>
        <taxon>Nephilidae</taxon>
        <taxon>Trichonephila</taxon>
    </lineage>
</organism>
<evidence type="ECO:0000313" key="2">
    <source>
        <dbReference type="EMBL" id="GFY30519.1"/>
    </source>
</evidence>
<reference evidence="2" key="1">
    <citation type="submission" date="2020-08" db="EMBL/GenBank/DDBJ databases">
        <title>Multicomponent nature underlies the extraordinary mechanical properties of spider dragline silk.</title>
        <authorList>
            <person name="Kono N."/>
            <person name="Nakamura H."/>
            <person name="Mori M."/>
            <person name="Yoshida Y."/>
            <person name="Ohtoshi R."/>
            <person name="Malay A.D."/>
            <person name="Moran D.A.P."/>
            <person name="Tomita M."/>
            <person name="Numata K."/>
            <person name="Arakawa K."/>
        </authorList>
    </citation>
    <scope>NUCLEOTIDE SEQUENCE</scope>
</reference>
<accession>A0A8X6W967</accession>
<feature type="compositionally biased region" description="Basic residues" evidence="1">
    <location>
        <begin position="1"/>
        <end position="15"/>
    </location>
</feature>
<evidence type="ECO:0000313" key="3">
    <source>
        <dbReference type="Proteomes" id="UP000887159"/>
    </source>
</evidence>
<proteinExistence type="predicted"/>
<sequence>MARKKSQPNQHRKKIINFSPERTPRVNLTSNDPMENLHLSSPSSDSTPTKDFDNAMETTMPTSSNNSRPEKRRALTQEIKEINFAIQTTAIGN</sequence>
<keyword evidence="3" id="KW-1185">Reference proteome</keyword>
<gene>
    <name evidence="2" type="ORF">TNCV_3522821</name>
</gene>
<feature type="compositionally biased region" description="Polar residues" evidence="1">
    <location>
        <begin position="56"/>
        <end position="67"/>
    </location>
</feature>
<feature type="region of interest" description="Disordered" evidence="1">
    <location>
        <begin position="1"/>
        <end position="72"/>
    </location>
</feature>
<dbReference type="Proteomes" id="UP000887159">
    <property type="component" value="Unassembled WGS sequence"/>
</dbReference>
<protein>
    <submittedName>
        <fullName evidence="2">Uncharacterized protein</fullName>
    </submittedName>
</protein>
<dbReference type="AlphaFoldDB" id="A0A8X6W967"/>
<evidence type="ECO:0000256" key="1">
    <source>
        <dbReference type="SAM" id="MobiDB-lite"/>
    </source>
</evidence>